<evidence type="ECO:0000256" key="2">
    <source>
        <dbReference type="ARBA" id="ARBA00022679"/>
    </source>
</evidence>
<comment type="caution">
    <text evidence="6">The sequence shown here is derived from an EMBL/GenBank/DDBJ whole genome shotgun (WGS) entry which is preliminary data.</text>
</comment>
<evidence type="ECO:0000256" key="3">
    <source>
        <dbReference type="ARBA" id="ARBA00022777"/>
    </source>
</evidence>
<dbReference type="PANTHER" id="PTHR43320">
    <property type="entry name" value="SUGAR KINASE"/>
    <property type="match status" value="1"/>
</dbReference>
<feature type="compositionally biased region" description="Low complexity" evidence="4">
    <location>
        <begin position="15"/>
        <end position="26"/>
    </location>
</feature>
<dbReference type="PROSITE" id="PS00583">
    <property type="entry name" value="PFKB_KINASES_1"/>
    <property type="match status" value="1"/>
</dbReference>
<evidence type="ECO:0000259" key="5">
    <source>
        <dbReference type="Pfam" id="PF00294"/>
    </source>
</evidence>
<sequence length="342" mass="33623">MTTPEHGGPDRDGVRTSGRGPGPARAGSRIVVVGDIVTDVLAVLAGPVAPGSDTSAEIRVTGGGQAANTAAWLAWQGCPVTLVGAVGADDAGASRLAELTALGVRCAVRRHPDVPTGTVIVLAGNGERTMVTQRGANLRLTPEQVEAVLGASADATHLHLSAYTLLDAGSREAGRRALAAARGRGLTTSVDAASAEPLRRVGAAAFLSWVRDADLLLANADEAAVLAGPGSPAAQAGALTEVTPHVVVKNGAAGAVWAERGGEVVSAPARRVPVRDVTGAGDAFAAGLLAARVAGASTAEALDRAAELGAAAVGTLGARPVADGSTEVAAEVAAEGSAEVAG</sequence>
<dbReference type="Pfam" id="PF00294">
    <property type="entry name" value="PfkB"/>
    <property type="match status" value="1"/>
</dbReference>
<reference evidence="6 7" key="1">
    <citation type="submission" date="2021-01" db="EMBL/GenBank/DDBJ databases">
        <title>Whole genome shotgun sequence of Plantactinospora mayteni NBRC 109088.</title>
        <authorList>
            <person name="Komaki H."/>
            <person name="Tamura T."/>
        </authorList>
    </citation>
    <scope>NUCLEOTIDE SEQUENCE [LARGE SCALE GENOMIC DNA]</scope>
    <source>
        <strain evidence="6 7">NBRC 109088</strain>
    </source>
</reference>
<dbReference type="InterPro" id="IPR029056">
    <property type="entry name" value="Ribokinase-like"/>
</dbReference>
<dbReference type="InterPro" id="IPR011611">
    <property type="entry name" value="PfkB_dom"/>
</dbReference>
<dbReference type="PROSITE" id="PS00584">
    <property type="entry name" value="PFKB_KINASES_2"/>
    <property type="match status" value="1"/>
</dbReference>
<keyword evidence="3" id="KW-0418">Kinase</keyword>
<dbReference type="EMBL" id="BONX01000046">
    <property type="protein sequence ID" value="GIG99622.1"/>
    <property type="molecule type" value="Genomic_DNA"/>
</dbReference>
<protein>
    <submittedName>
        <fullName evidence="6">Ribokinase</fullName>
    </submittedName>
</protein>
<dbReference type="Gene3D" id="3.40.1190.20">
    <property type="match status" value="1"/>
</dbReference>
<gene>
    <name evidence="6" type="primary">rbsK_4</name>
    <name evidence="6" type="ORF">Pma05_61950</name>
</gene>
<accession>A0ABQ4EY90</accession>
<feature type="region of interest" description="Disordered" evidence="4">
    <location>
        <begin position="1"/>
        <end position="26"/>
    </location>
</feature>
<name>A0ABQ4EY90_9ACTN</name>
<comment type="similarity">
    <text evidence="1">Belongs to the carbohydrate kinase PfkB family.</text>
</comment>
<keyword evidence="2" id="KW-0808">Transferase</keyword>
<dbReference type="InterPro" id="IPR002173">
    <property type="entry name" value="Carboh/pur_kinase_PfkB_CS"/>
</dbReference>
<dbReference type="InterPro" id="IPR052700">
    <property type="entry name" value="Carb_kinase_PfkB-like"/>
</dbReference>
<dbReference type="PANTHER" id="PTHR43320:SF3">
    <property type="entry name" value="CARBOHYDRATE KINASE PFKB DOMAIN-CONTAINING PROTEIN"/>
    <property type="match status" value="1"/>
</dbReference>
<feature type="domain" description="Carbohydrate kinase PfkB" evidence="5">
    <location>
        <begin position="29"/>
        <end position="319"/>
    </location>
</feature>
<evidence type="ECO:0000313" key="7">
    <source>
        <dbReference type="Proteomes" id="UP000621500"/>
    </source>
</evidence>
<organism evidence="6 7">
    <name type="scientific">Plantactinospora mayteni</name>
    <dbReference type="NCBI Taxonomy" id="566021"/>
    <lineage>
        <taxon>Bacteria</taxon>
        <taxon>Bacillati</taxon>
        <taxon>Actinomycetota</taxon>
        <taxon>Actinomycetes</taxon>
        <taxon>Micromonosporales</taxon>
        <taxon>Micromonosporaceae</taxon>
        <taxon>Plantactinospora</taxon>
    </lineage>
</organism>
<keyword evidence="7" id="KW-1185">Reference proteome</keyword>
<dbReference type="SUPFAM" id="SSF53613">
    <property type="entry name" value="Ribokinase-like"/>
    <property type="match status" value="1"/>
</dbReference>
<evidence type="ECO:0000256" key="1">
    <source>
        <dbReference type="ARBA" id="ARBA00010688"/>
    </source>
</evidence>
<proteinExistence type="inferred from homology"/>
<evidence type="ECO:0000256" key="4">
    <source>
        <dbReference type="SAM" id="MobiDB-lite"/>
    </source>
</evidence>
<evidence type="ECO:0000313" key="6">
    <source>
        <dbReference type="EMBL" id="GIG99622.1"/>
    </source>
</evidence>
<dbReference type="Proteomes" id="UP000621500">
    <property type="component" value="Unassembled WGS sequence"/>
</dbReference>